<keyword evidence="1" id="KW-0812">Transmembrane</keyword>
<feature type="transmembrane region" description="Helical" evidence="1">
    <location>
        <begin position="34"/>
        <end position="54"/>
    </location>
</feature>
<organism evidence="2 3">
    <name type="scientific">Cymbomonas tetramitiformis</name>
    <dbReference type="NCBI Taxonomy" id="36881"/>
    <lineage>
        <taxon>Eukaryota</taxon>
        <taxon>Viridiplantae</taxon>
        <taxon>Chlorophyta</taxon>
        <taxon>Pyramimonadophyceae</taxon>
        <taxon>Pyramimonadales</taxon>
        <taxon>Pyramimonadaceae</taxon>
        <taxon>Cymbomonas</taxon>
    </lineage>
</organism>
<feature type="non-terminal residue" evidence="2">
    <location>
        <position position="1"/>
    </location>
</feature>
<feature type="transmembrane region" description="Helical" evidence="1">
    <location>
        <begin position="60"/>
        <end position="81"/>
    </location>
</feature>
<dbReference type="AlphaFoldDB" id="A0AAE0CCA1"/>
<gene>
    <name evidence="2" type="ORF">CYMTET_38288</name>
</gene>
<evidence type="ECO:0000313" key="3">
    <source>
        <dbReference type="Proteomes" id="UP001190700"/>
    </source>
</evidence>
<keyword evidence="1" id="KW-0472">Membrane</keyword>
<sequence>ECEGQFKSCSAIQKLQQRKEEEQKRSAACKKINIFQAPLTTLKLFVTVLIEAFFNAVNWILVNRSISLYPLLVIIAIYLVAANTDGPHRTAVLCSSWQPIKASATGFRFARYRNYRYFVCEEHTHTHIR</sequence>
<name>A0AAE0CCA1_9CHLO</name>
<evidence type="ECO:0000256" key="1">
    <source>
        <dbReference type="SAM" id="Phobius"/>
    </source>
</evidence>
<keyword evidence="3" id="KW-1185">Reference proteome</keyword>
<accession>A0AAE0CCA1</accession>
<comment type="caution">
    <text evidence="2">The sequence shown here is derived from an EMBL/GenBank/DDBJ whole genome shotgun (WGS) entry which is preliminary data.</text>
</comment>
<dbReference type="Proteomes" id="UP001190700">
    <property type="component" value="Unassembled WGS sequence"/>
</dbReference>
<evidence type="ECO:0000313" key="2">
    <source>
        <dbReference type="EMBL" id="KAK3252406.1"/>
    </source>
</evidence>
<reference evidence="2 3" key="1">
    <citation type="journal article" date="2015" name="Genome Biol. Evol.">
        <title>Comparative Genomics of a Bacterivorous Green Alga Reveals Evolutionary Causalities and Consequences of Phago-Mixotrophic Mode of Nutrition.</title>
        <authorList>
            <person name="Burns J.A."/>
            <person name="Paasch A."/>
            <person name="Narechania A."/>
            <person name="Kim E."/>
        </authorList>
    </citation>
    <scope>NUCLEOTIDE SEQUENCE [LARGE SCALE GENOMIC DNA]</scope>
    <source>
        <strain evidence="2 3">PLY_AMNH</strain>
    </source>
</reference>
<proteinExistence type="predicted"/>
<protein>
    <submittedName>
        <fullName evidence="2">Uncharacterized protein</fullName>
    </submittedName>
</protein>
<keyword evidence="1" id="KW-1133">Transmembrane helix</keyword>
<dbReference type="EMBL" id="LGRX02025429">
    <property type="protein sequence ID" value="KAK3252406.1"/>
    <property type="molecule type" value="Genomic_DNA"/>
</dbReference>